<evidence type="ECO:0000313" key="8">
    <source>
        <dbReference type="EMBL" id="NVD44581.1"/>
    </source>
</evidence>
<dbReference type="Pfam" id="PF05088">
    <property type="entry name" value="Bac_GDH_CD"/>
    <property type="match status" value="1"/>
</dbReference>
<dbReference type="InterPro" id="IPR049058">
    <property type="entry name" value="NAD_Glu_DH_HM2"/>
</dbReference>
<feature type="domain" description="NAD-specific glutamate dehydrogenase C-terminal" evidence="4">
    <location>
        <begin position="1271"/>
        <end position="1598"/>
    </location>
</feature>
<evidence type="ECO:0000259" key="5">
    <source>
        <dbReference type="Pfam" id="PF21075"/>
    </source>
</evidence>
<organism evidence="8 9">
    <name type="scientific">Qipengyuania atrilutea</name>
    <dbReference type="NCBI Taxonomy" id="2744473"/>
    <lineage>
        <taxon>Bacteria</taxon>
        <taxon>Pseudomonadati</taxon>
        <taxon>Pseudomonadota</taxon>
        <taxon>Alphaproteobacteria</taxon>
        <taxon>Sphingomonadales</taxon>
        <taxon>Erythrobacteraceae</taxon>
        <taxon>Qipengyuania</taxon>
    </lineage>
</organism>
<comment type="caution">
    <text evidence="8">The sequence shown here is derived from an EMBL/GenBank/DDBJ whole genome shotgun (WGS) entry which is preliminary data.</text>
</comment>
<dbReference type="InterPro" id="IPR046346">
    <property type="entry name" value="Aminoacid_DH-like_N_sf"/>
</dbReference>
<sequence length="1610" mass="176931">MGAKAKTKPGRDAAGKAKRISPQLVKELTQRIRSSELPGDAAFDDAHLQEAVRFILATGGSREFGKAAIGLETVSEGRRFMRIAIVNDDMPFLVDSLAATVAAQGLSIDRLVHPIVPVKRKPDCSLQTIVDGEPDDAVYESMIYMETSRVDAKHRRAIELAIREALEDVRAAVADWPKLQDAMEKDADAIADTQGSAVLSWLNKGMLTQLGHVVRMRNGSQKGALGICRKSAKSLMVDESFERAFAWFDGEGHEGRNLLIIKANIMSKVHRRVPLDLFIVPRRDGEGKAASLSVHAGVWTSAALAAPPRSVPRLSDRIEALMDRYDFDSGSHAGKALVHSFTALPHDLLIGFSDEDIARIVTTMMSLVDRPRPRLALVEAPLARHLFAFVWIPRDMMATQMRLQIQALIEEETDASLLDYSLEVEGGSLAMMRFVLDNREAQAAVDEERLEERLQVMLRGWSEAVEQELAKTEEQGRAAAIALRYANSFPSGYRAEYGAAEAASDIIRLRALHPHEVHGEGEDDRREPDQADTGRRVAGRTDTGRRNSPHGEERDVRIYWRPDDNESQLHLKIYQPKGSLPLSDAVPSLENFGFTVCTEIPTHLDEGDLGTIHDFKLALAPGVDASRLIDRSDAVEKAVATVLNGTQENDPFNRLVTEIGLEAREATWLRAFYRYLRQAGMGFTIYTVVDALRHAPQVTRALIALFTARHDPEFTGQRDAAIEEAQDEIRTGLAAVQAINDDRLLRLYRSLIDAILRTNAFAPAADEALAFKIDSALVPGLPRPVPWREIFVYSQRVEGIHLRAGPIARGGLRWSDRRDDFRTEILGLMKAQRVKNAVIVPTGAKGGFYPKKLPNPARDREGWAAEGQASYEVFIRTLLSVTDNIVKDKVVHPEGVRILDGEDPYFVVAADKGTARFSDVANAIAEARDFWLDDAFASGGSNGYDHKAMGITARGAWISVQRHFREMGVDVQTEPVQVVGCGDMSGDVFGNGMLLSKSIKLVAAFDHRHIFIDPDPDPEASWQERQRMFELPRSSWEDYDAKLISRGGGVYPRTAKTIALSKTAQKLLDIPEEHLSGDGIEPDKLISSILTAPVGLIWFGGIGTYVKSSTESNADVGDPTNDALRVNGEDLRAKVIGEGANLGLTQPGRIEFAMNGGRLNTDFIDNSAGVDCSDNEVNIKIALADARRAGRISEANRNALLEEMTEEVAALVLEDNHDQALALSIAETGGARAVDSQLHLIETLEGMGALDRKTEGLADRETYVRRSGEGGGLTRPEMAVLLSSTKLVLQDAIEGSDMVKDKSLEPVLMNAFPKPMQEKFAKQIREHRLRDELIATKLANRVVNRLGLVHPFELAEEEGATLDQVVTAYVVAERLFGVDTLWETLEAAAMPESARLVLLDRLAKVIRSQMADLLRVGAGTASPSETIEHLEEPIRQLSEATGELLGAEGRHQSGRLEAEFAEAGAPQKFAADVAHLFEMDGAVGISSLARKAELPADQVTLAFTHIGSELGLDWAQSVAALMNPSDVWERLLVAGLARDFQQMRLEFLRRIARRKGAKDDLVQAAEKWLEANEGSVRQFRSMIDRAHGQASVAPAMLAQIASMARNLLAR</sequence>
<dbReference type="RefSeq" id="WP_176266903.1">
    <property type="nucleotide sequence ID" value="NZ_JABWGV010000002.1"/>
</dbReference>
<dbReference type="PIRSF" id="PIRSF036761">
    <property type="entry name" value="GDH_Mll4104"/>
    <property type="match status" value="1"/>
</dbReference>
<dbReference type="InterPro" id="IPR007780">
    <property type="entry name" value="NAD_Glu_DH_bac"/>
</dbReference>
<name>A0A850GYB5_9SPHN</name>
<dbReference type="EMBL" id="JABWGV010000002">
    <property type="protein sequence ID" value="NVD44581.1"/>
    <property type="molecule type" value="Genomic_DNA"/>
</dbReference>
<dbReference type="Pfam" id="PF21079">
    <property type="entry name" value="GDH_HM2"/>
    <property type="match status" value="1"/>
</dbReference>
<dbReference type="Pfam" id="PF21075">
    <property type="entry name" value="GDH_ACT1"/>
    <property type="match status" value="1"/>
</dbReference>
<dbReference type="InterPro" id="IPR036291">
    <property type="entry name" value="NAD(P)-bd_dom_sf"/>
</dbReference>
<reference evidence="8 9" key="1">
    <citation type="submission" date="2020-06" db="EMBL/GenBank/DDBJ databases">
        <title>Altererythrobacter sp. HHU K3-1.</title>
        <authorList>
            <person name="Zhang D."/>
            <person name="Xue H."/>
        </authorList>
    </citation>
    <scope>NUCLEOTIDE SEQUENCE [LARGE SCALE GENOMIC DNA]</scope>
    <source>
        <strain evidence="8 9">HHU K3-1</strain>
    </source>
</reference>
<feature type="domain" description="NAD-glutamate dehydrogenase ACT2" evidence="6">
    <location>
        <begin position="374"/>
        <end position="461"/>
    </location>
</feature>
<keyword evidence="1" id="KW-0560">Oxidoreductase</keyword>
<evidence type="ECO:0000259" key="3">
    <source>
        <dbReference type="Pfam" id="PF05088"/>
    </source>
</evidence>
<dbReference type="GO" id="GO:0004352">
    <property type="term" value="F:glutamate dehydrogenase (NAD+) activity"/>
    <property type="evidence" value="ECO:0007669"/>
    <property type="project" value="InterPro"/>
</dbReference>
<dbReference type="SUPFAM" id="SSF53223">
    <property type="entry name" value="Aminoacid dehydrogenase-like, N-terminal domain"/>
    <property type="match status" value="1"/>
</dbReference>
<gene>
    <name evidence="8" type="ORF">HUV48_06060</name>
</gene>
<feature type="domain" description="NAD-glutamate dehydrogenase N-terminal ACT1" evidence="5">
    <location>
        <begin position="82"/>
        <end position="158"/>
    </location>
</feature>
<feature type="compositionally biased region" description="Basic and acidic residues" evidence="2">
    <location>
        <begin position="542"/>
        <end position="557"/>
    </location>
</feature>
<dbReference type="GO" id="GO:0004069">
    <property type="term" value="F:L-aspartate:2-oxoglutarate aminotransferase activity"/>
    <property type="evidence" value="ECO:0007669"/>
    <property type="project" value="InterPro"/>
</dbReference>
<dbReference type="Gene3D" id="3.40.50.720">
    <property type="entry name" value="NAD(P)-binding Rossmann-like Domain"/>
    <property type="match status" value="1"/>
</dbReference>
<dbReference type="Pfam" id="PF21074">
    <property type="entry name" value="GDH_C"/>
    <property type="match status" value="1"/>
</dbReference>
<dbReference type="Pfam" id="PF21073">
    <property type="entry name" value="GDH_HM1"/>
    <property type="match status" value="1"/>
</dbReference>
<feature type="compositionally biased region" description="Basic and acidic residues" evidence="2">
    <location>
        <begin position="515"/>
        <end position="535"/>
    </location>
</feature>
<dbReference type="InterPro" id="IPR049056">
    <property type="entry name" value="NAD_Glu_DH_HM3"/>
</dbReference>
<dbReference type="InterPro" id="IPR028971">
    <property type="entry name" value="NAD-GDH_cat"/>
</dbReference>
<dbReference type="PANTHER" id="PTHR43403">
    <property type="entry name" value="NAD-SPECIFIC GLUTAMATE DEHYDROGENASE"/>
    <property type="match status" value="1"/>
</dbReference>
<dbReference type="GO" id="GO:0006538">
    <property type="term" value="P:L-glutamate catabolic process"/>
    <property type="evidence" value="ECO:0007669"/>
    <property type="project" value="InterPro"/>
</dbReference>
<dbReference type="Pfam" id="PF21076">
    <property type="entry name" value="GDH_ACT2"/>
    <property type="match status" value="1"/>
</dbReference>
<feature type="domain" description="NAD-glutamate dehydrogenase ACT3" evidence="7">
    <location>
        <begin position="556"/>
        <end position="622"/>
    </location>
</feature>
<protein>
    <submittedName>
        <fullName evidence="8">NAD-glutamate dehydrogenase</fullName>
    </submittedName>
</protein>
<dbReference type="InterPro" id="IPR048381">
    <property type="entry name" value="GDH_C"/>
</dbReference>
<evidence type="ECO:0000259" key="7">
    <source>
        <dbReference type="Pfam" id="PF21077"/>
    </source>
</evidence>
<evidence type="ECO:0000256" key="2">
    <source>
        <dbReference type="SAM" id="MobiDB-lite"/>
    </source>
</evidence>
<dbReference type="InterPro" id="IPR049059">
    <property type="entry name" value="NAD_Glu_DH_HM1"/>
</dbReference>
<keyword evidence="9" id="KW-1185">Reference proteome</keyword>
<evidence type="ECO:0000259" key="4">
    <source>
        <dbReference type="Pfam" id="PF21074"/>
    </source>
</evidence>
<dbReference type="InterPro" id="IPR049064">
    <property type="entry name" value="NAD_Glu_DH_ACT3"/>
</dbReference>
<dbReference type="InterPro" id="IPR049062">
    <property type="entry name" value="NAD_Glu_DH_ACT2"/>
</dbReference>
<feature type="region of interest" description="Disordered" evidence="2">
    <location>
        <begin position="515"/>
        <end position="557"/>
    </location>
</feature>
<proteinExistence type="predicted"/>
<evidence type="ECO:0000313" key="9">
    <source>
        <dbReference type="Proteomes" id="UP000561438"/>
    </source>
</evidence>
<dbReference type="Pfam" id="PF21078">
    <property type="entry name" value="GDH_HM3"/>
    <property type="match status" value="1"/>
</dbReference>
<evidence type="ECO:0000256" key="1">
    <source>
        <dbReference type="ARBA" id="ARBA00023002"/>
    </source>
</evidence>
<dbReference type="Pfam" id="PF21077">
    <property type="entry name" value="GDH_ACT3"/>
    <property type="match status" value="1"/>
</dbReference>
<feature type="domain" description="NAD-glutamate dehydrogenase catalytic" evidence="3">
    <location>
        <begin position="729"/>
        <end position="1225"/>
    </location>
</feature>
<dbReference type="PANTHER" id="PTHR43403:SF1">
    <property type="entry name" value="NAD-SPECIFIC GLUTAMATE DEHYDROGENASE"/>
    <property type="match status" value="1"/>
</dbReference>
<dbReference type="SUPFAM" id="SSF51735">
    <property type="entry name" value="NAD(P)-binding Rossmann-fold domains"/>
    <property type="match status" value="1"/>
</dbReference>
<evidence type="ECO:0000259" key="6">
    <source>
        <dbReference type="Pfam" id="PF21076"/>
    </source>
</evidence>
<dbReference type="Proteomes" id="UP000561438">
    <property type="component" value="Unassembled WGS sequence"/>
</dbReference>
<accession>A0A850GYB5</accession>
<dbReference type="InterPro" id="IPR024727">
    <property type="entry name" value="NAD_Glu_DH_N_ACT1"/>
</dbReference>